<dbReference type="EMBL" id="JANEYF010005340">
    <property type="protein sequence ID" value="KAJ8928537.1"/>
    <property type="molecule type" value="Genomic_DNA"/>
</dbReference>
<dbReference type="SMART" id="SM00179">
    <property type="entry name" value="EGF_CA"/>
    <property type="match status" value="1"/>
</dbReference>
<dbReference type="InterPro" id="IPR052235">
    <property type="entry name" value="Nephronectin_domain"/>
</dbReference>
<evidence type="ECO:0000313" key="8">
    <source>
        <dbReference type="Proteomes" id="UP001162156"/>
    </source>
</evidence>
<keyword evidence="2" id="KW-0732">Signal</keyword>
<dbReference type="InterPro" id="IPR018097">
    <property type="entry name" value="EGF_Ca-bd_CS"/>
</dbReference>
<sequence>MDINECQVGSHDCKAAERCDNTLGSYHCARIHGCGTGYTLNYANGLCEDDDECVLGTHNCNELGTNFICRNIVGSYRCQPVRPKSRPVPPSPPTFPTAPPSYSTPTSTQLTTPTIPQTISTSTGTYPIAPVSTRLIQTPPQPYPTPRPISRIYQIPPRTNTMQFYIPYHTTSKTLVSDPAGPLVGQLKKCLPGYVMNTRGGCEGK</sequence>
<protein>
    <recommendedName>
        <fullName evidence="6">EGF-like calcium-binding domain-containing protein</fullName>
    </recommendedName>
</protein>
<dbReference type="CDD" id="cd00054">
    <property type="entry name" value="EGF_CA"/>
    <property type="match status" value="1"/>
</dbReference>
<dbReference type="Gene3D" id="2.10.25.10">
    <property type="entry name" value="Laminin"/>
    <property type="match status" value="2"/>
</dbReference>
<dbReference type="AlphaFoldDB" id="A0AAV8WQI2"/>
<accession>A0AAV8WQI2</accession>
<gene>
    <name evidence="7" type="ORF">NQ314_018913</name>
</gene>
<reference evidence="7" key="1">
    <citation type="journal article" date="2023" name="Insect Mol. Biol.">
        <title>Genome sequencing provides insights into the evolution of gene families encoding plant cell wall-degrading enzymes in longhorned beetles.</title>
        <authorList>
            <person name="Shin N.R."/>
            <person name="Okamura Y."/>
            <person name="Kirsch R."/>
            <person name="Pauchet Y."/>
        </authorList>
    </citation>
    <scope>NUCLEOTIDE SEQUENCE</scope>
    <source>
        <strain evidence="7">RBIC_L_NR</strain>
    </source>
</reference>
<dbReference type="InterPro" id="IPR001881">
    <property type="entry name" value="EGF-like_Ca-bd_dom"/>
</dbReference>
<evidence type="ECO:0000256" key="4">
    <source>
        <dbReference type="ARBA" id="ARBA00023157"/>
    </source>
</evidence>
<dbReference type="Proteomes" id="UP001162156">
    <property type="component" value="Unassembled WGS sequence"/>
</dbReference>
<dbReference type="GO" id="GO:0005509">
    <property type="term" value="F:calcium ion binding"/>
    <property type="evidence" value="ECO:0007669"/>
    <property type="project" value="InterPro"/>
</dbReference>
<dbReference type="InterPro" id="IPR049883">
    <property type="entry name" value="NOTCH1_EGF-like"/>
</dbReference>
<evidence type="ECO:0000256" key="2">
    <source>
        <dbReference type="ARBA" id="ARBA00022729"/>
    </source>
</evidence>
<evidence type="ECO:0000259" key="6">
    <source>
        <dbReference type="SMART" id="SM00179"/>
    </source>
</evidence>
<name>A0AAV8WQI2_9CUCU</name>
<evidence type="ECO:0000256" key="1">
    <source>
        <dbReference type="ARBA" id="ARBA00022536"/>
    </source>
</evidence>
<feature type="compositionally biased region" description="Pro residues" evidence="5">
    <location>
        <begin position="86"/>
        <end position="99"/>
    </location>
</feature>
<feature type="domain" description="EGF-like calcium-binding" evidence="6">
    <location>
        <begin position="2"/>
        <end position="48"/>
    </location>
</feature>
<dbReference type="PANTHER" id="PTHR24050">
    <property type="entry name" value="PA14 DOMAIN-CONTAINING PROTEIN"/>
    <property type="match status" value="1"/>
</dbReference>
<keyword evidence="8" id="KW-1185">Reference proteome</keyword>
<evidence type="ECO:0000256" key="5">
    <source>
        <dbReference type="SAM" id="MobiDB-lite"/>
    </source>
</evidence>
<feature type="compositionally biased region" description="Low complexity" evidence="5">
    <location>
        <begin position="100"/>
        <end position="124"/>
    </location>
</feature>
<dbReference type="PANTHER" id="PTHR24050:SF28">
    <property type="entry name" value="UROMODULIN-LIKE"/>
    <property type="match status" value="1"/>
</dbReference>
<keyword evidence="4" id="KW-1015">Disulfide bond</keyword>
<keyword evidence="1" id="KW-0245">EGF-like domain</keyword>
<comment type="caution">
    <text evidence="7">The sequence shown here is derived from an EMBL/GenBank/DDBJ whole genome shotgun (WGS) entry which is preliminary data.</text>
</comment>
<dbReference type="SUPFAM" id="SSF57196">
    <property type="entry name" value="EGF/Laminin"/>
    <property type="match status" value="1"/>
</dbReference>
<keyword evidence="3" id="KW-0677">Repeat</keyword>
<proteinExistence type="predicted"/>
<dbReference type="Pfam" id="PF07645">
    <property type="entry name" value="EGF_CA"/>
    <property type="match status" value="2"/>
</dbReference>
<evidence type="ECO:0000256" key="3">
    <source>
        <dbReference type="ARBA" id="ARBA00022737"/>
    </source>
</evidence>
<dbReference type="PROSITE" id="PS01187">
    <property type="entry name" value="EGF_CA"/>
    <property type="match status" value="1"/>
</dbReference>
<feature type="region of interest" description="Disordered" evidence="5">
    <location>
        <begin position="82"/>
        <end position="124"/>
    </location>
</feature>
<organism evidence="7 8">
    <name type="scientific">Rhamnusium bicolor</name>
    <dbReference type="NCBI Taxonomy" id="1586634"/>
    <lineage>
        <taxon>Eukaryota</taxon>
        <taxon>Metazoa</taxon>
        <taxon>Ecdysozoa</taxon>
        <taxon>Arthropoda</taxon>
        <taxon>Hexapoda</taxon>
        <taxon>Insecta</taxon>
        <taxon>Pterygota</taxon>
        <taxon>Neoptera</taxon>
        <taxon>Endopterygota</taxon>
        <taxon>Coleoptera</taxon>
        <taxon>Polyphaga</taxon>
        <taxon>Cucujiformia</taxon>
        <taxon>Chrysomeloidea</taxon>
        <taxon>Cerambycidae</taxon>
        <taxon>Lepturinae</taxon>
        <taxon>Rhagiini</taxon>
        <taxon>Rhamnusium</taxon>
    </lineage>
</organism>
<evidence type="ECO:0000313" key="7">
    <source>
        <dbReference type="EMBL" id="KAJ8928537.1"/>
    </source>
</evidence>